<feature type="transmembrane region" description="Helical" evidence="8">
    <location>
        <begin position="32"/>
        <end position="50"/>
    </location>
</feature>
<evidence type="ECO:0000256" key="8">
    <source>
        <dbReference type="SAM" id="Phobius"/>
    </source>
</evidence>
<dbReference type="Pfam" id="PF12821">
    <property type="entry name" value="ThrE_2"/>
    <property type="match status" value="1"/>
</dbReference>
<evidence type="ECO:0000256" key="3">
    <source>
        <dbReference type="ARBA" id="ARBA00022519"/>
    </source>
</evidence>
<evidence type="ECO:0000256" key="1">
    <source>
        <dbReference type="ARBA" id="ARBA00004651"/>
    </source>
</evidence>
<keyword evidence="5 8" id="KW-1133">Transmembrane helix</keyword>
<feature type="transmembrane region" description="Helical" evidence="8">
    <location>
        <begin position="7"/>
        <end position="26"/>
    </location>
</feature>
<feature type="domain" description="Threonine/Serine exporter ThrE" evidence="9">
    <location>
        <begin position="12"/>
        <end position="138"/>
    </location>
</feature>
<proteinExistence type="inferred from homology"/>
<feature type="transmembrane region" description="Helical" evidence="8">
    <location>
        <begin position="62"/>
        <end position="79"/>
    </location>
</feature>
<dbReference type="PANTHER" id="PTHR34390:SF1">
    <property type="entry name" value="SUCCINATE TRANSPORTER SUBUNIT YJJB-RELATED"/>
    <property type="match status" value="1"/>
</dbReference>
<protein>
    <recommendedName>
        <fullName evidence="9">Threonine/Serine exporter ThrE domain-containing protein</fullName>
    </recommendedName>
</protein>
<dbReference type="GO" id="GO:0005886">
    <property type="term" value="C:plasma membrane"/>
    <property type="evidence" value="ECO:0007669"/>
    <property type="project" value="UniProtKB-SubCell"/>
</dbReference>
<evidence type="ECO:0000256" key="2">
    <source>
        <dbReference type="ARBA" id="ARBA00022475"/>
    </source>
</evidence>
<dbReference type="InterPro" id="IPR050539">
    <property type="entry name" value="ThrE_Dicarb/AminoAcid_Exp"/>
</dbReference>
<evidence type="ECO:0000313" key="11">
    <source>
        <dbReference type="Proteomes" id="UP000070394"/>
    </source>
</evidence>
<evidence type="ECO:0000256" key="6">
    <source>
        <dbReference type="ARBA" id="ARBA00023136"/>
    </source>
</evidence>
<dbReference type="PATRIC" id="fig|467210.3.peg.829"/>
<organism evidence="10 11">
    <name type="scientific">Lachnoanaerobaculum saburreum</name>
    <dbReference type="NCBI Taxonomy" id="467210"/>
    <lineage>
        <taxon>Bacteria</taxon>
        <taxon>Bacillati</taxon>
        <taxon>Bacillota</taxon>
        <taxon>Clostridia</taxon>
        <taxon>Lachnospirales</taxon>
        <taxon>Lachnospiraceae</taxon>
        <taxon>Lachnoanaerobaculum</taxon>
    </lineage>
</organism>
<evidence type="ECO:0000259" key="9">
    <source>
        <dbReference type="Pfam" id="PF12821"/>
    </source>
</evidence>
<keyword evidence="3" id="KW-0997">Cell inner membrane</keyword>
<dbReference type="AlphaFoldDB" id="A0A133ZWR0"/>
<name>A0A133ZWR0_9FIRM</name>
<reference evidence="11" key="1">
    <citation type="submission" date="2016-01" db="EMBL/GenBank/DDBJ databases">
        <authorList>
            <person name="Mitreva M."/>
            <person name="Pepin K.H."/>
            <person name="Mihindukulasuriya K.A."/>
            <person name="Fulton R."/>
            <person name="Fronick C."/>
            <person name="O'Laughlin M."/>
            <person name="Miner T."/>
            <person name="Herter B."/>
            <person name="Rosa B.A."/>
            <person name="Cordes M."/>
            <person name="Tomlinson C."/>
            <person name="Wollam A."/>
            <person name="Palsikar V.B."/>
            <person name="Mardis E.R."/>
            <person name="Wilson R.K."/>
        </authorList>
    </citation>
    <scope>NUCLEOTIDE SEQUENCE [LARGE SCALE GENOMIC DNA]</scope>
    <source>
        <strain evidence="11">DNF00896</strain>
    </source>
</reference>
<keyword evidence="6 8" id="KW-0472">Membrane</keyword>
<sequence length="147" mass="16226">MLFCEECMIFKIIGAFIAVVAFCIMIELPKKYMVQAGLTGMIGWGVYLLVDIIGHRVEIDALISALCIATMSHILARVLKAPVSNFLIPGILPIVPGGSIYRCAYAFINESSYLSTYMNETLKIAGSIALAIFFVDSVFKLHMPKRK</sequence>
<dbReference type="GO" id="GO:0015744">
    <property type="term" value="P:succinate transport"/>
    <property type="evidence" value="ECO:0007669"/>
    <property type="project" value="TreeGrafter"/>
</dbReference>
<dbReference type="Proteomes" id="UP000070394">
    <property type="component" value="Unassembled WGS sequence"/>
</dbReference>
<dbReference type="InterPro" id="IPR024528">
    <property type="entry name" value="ThrE_2"/>
</dbReference>
<keyword evidence="2" id="KW-1003">Cell membrane</keyword>
<dbReference type="PANTHER" id="PTHR34390">
    <property type="entry name" value="UPF0442 PROTEIN YJJB-RELATED"/>
    <property type="match status" value="1"/>
</dbReference>
<dbReference type="STRING" id="467210.HMPREF1866_00840"/>
<evidence type="ECO:0000313" key="10">
    <source>
        <dbReference type="EMBL" id="KXB59858.1"/>
    </source>
</evidence>
<comment type="subcellular location">
    <subcellularLocation>
        <location evidence="1">Cell membrane</location>
        <topology evidence="1">Multi-pass membrane protein</topology>
    </subcellularLocation>
</comment>
<evidence type="ECO:0000256" key="5">
    <source>
        <dbReference type="ARBA" id="ARBA00022989"/>
    </source>
</evidence>
<evidence type="ECO:0000256" key="7">
    <source>
        <dbReference type="ARBA" id="ARBA00034125"/>
    </source>
</evidence>
<gene>
    <name evidence="10" type="ORF">HMPREF1866_00840</name>
</gene>
<dbReference type="EMBL" id="LSDA01000021">
    <property type="protein sequence ID" value="KXB59858.1"/>
    <property type="molecule type" value="Genomic_DNA"/>
</dbReference>
<keyword evidence="11" id="KW-1185">Reference proteome</keyword>
<comment type="caution">
    <text evidence="10">The sequence shown here is derived from an EMBL/GenBank/DDBJ whole genome shotgun (WGS) entry which is preliminary data.</text>
</comment>
<keyword evidence="4 8" id="KW-0812">Transmembrane</keyword>
<evidence type="ECO:0000256" key="4">
    <source>
        <dbReference type="ARBA" id="ARBA00022692"/>
    </source>
</evidence>
<accession>A0A133ZWR0</accession>
<comment type="similarity">
    <text evidence="7">Belongs to the ThrE exporter (TC 2.A.79) family.</text>
</comment>